<evidence type="ECO:0000313" key="3">
    <source>
        <dbReference type="Proteomes" id="UP000591071"/>
    </source>
</evidence>
<dbReference type="PANTHER" id="PTHR40278">
    <property type="entry name" value="DNA UTILIZATION PROTEIN HOFN"/>
    <property type="match status" value="1"/>
</dbReference>
<sequence>MKIEINLLPASEKAGDRRKAVLYRILLFSAIAGILAAWIMSFLYIYEIQTMKQRFEQSLQTVQSEIQAHNIKMKKRKETVQLLQYKGESYWPAMLVCLADTKPADITVKKIAAERDNLQIEISSRQQSALQEWKEKLQKSSWVSKAYIRKWQKKGRENTAELHIVLHHEDKPVSQKDE</sequence>
<dbReference type="PANTHER" id="PTHR40278:SF1">
    <property type="entry name" value="DNA UTILIZATION PROTEIN HOFN"/>
    <property type="match status" value="1"/>
</dbReference>
<name>A0A848C0F5_9FIRM</name>
<dbReference type="InterPro" id="IPR052534">
    <property type="entry name" value="Extracell_DNA_Util/SecSys_Comp"/>
</dbReference>
<evidence type="ECO:0000313" key="2">
    <source>
        <dbReference type="EMBL" id="NME28063.1"/>
    </source>
</evidence>
<reference evidence="2 3" key="1">
    <citation type="submission" date="2020-04" db="EMBL/GenBank/DDBJ databases">
        <authorList>
            <person name="Hitch T.C.A."/>
            <person name="Wylensek D."/>
            <person name="Clavel T."/>
        </authorList>
    </citation>
    <scope>NUCLEOTIDE SEQUENCE [LARGE SCALE GENOMIC DNA]</scope>
    <source>
        <strain evidence="2 3">Oil-RF-744-FAT-WT-6-1</strain>
    </source>
</reference>
<keyword evidence="1" id="KW-1133">Transmembrane helix</keyword>
<protein>
    <recommendedName>
        <fullName evidence="4">Fimbrial assembly protein</fullName>
    </recommendedName>
</protein>
<evidence type="ECO:0000256" key="1">
    <source>
        <dbReference type="SAM" id="Phobius"/>
    </source>
</evidence>
<dbReference type="Proteomes" id="UP000591071">
    <property type="component" value="Unassembled WGS sequence"/>
</dbReference>
<dbReference type="EMBL" id="JABAFG010000007">
    <property type="protein sequence ID" value="NME28063.1"/>
    <property type="molecule type" value="Genomic_DNA"/>
</dbReference>
<feature type="transmembrane region" description="Helical" evidence="1">
    <location>
        <begin position="21"/>
        <end position="46"/>
    </location>
</feature>
<organism evidence="2 3">
    <name type="scientific">Megasphaera hexanoica</name>
    <dbReference type="NCBI Taxonomy" id="1675036"/>
    <lineage>
        <taxon>Bacteria</taxon>
        <taxon>Bacillati</taxon>
        <taxon>Bacillota</taxon>
        <taxon>Negativicutes</taxon>
        <taxon>Veillonellales</taxon>
        <taxon>Veillonellaceae</taxon>
        <taxon>Megasphaera</taxon>
    </lineage>
</organism>
<comment type="caution">
    <text evidence="2">The sequence shown here is derived from an EMBL/GenBank/DDBJ whole genome shotgun (WGS) entry which is preliminary data.</text>
</comment>
<accession>A0A848C0F5</accession>
<evidence type="ECO:0008006" key="4">
    <source>
        <dbReference type="Google" id="ProtNLM"/>
    </source>
</evidence>
<keyword evidence="1" id="KW-0812">Transmembrane</keyword>
<proteinExistence type="predicted"/>
<keyword evidence="1" id="KW-0472">Membrane</keyword>
<dbReference type="AlphaFoldDB" id="A0A848C0F5"/>
<gene>
    <name evidence="2" type="ORF">HF872_05430</name>
</gene>
<dbReference type="RefSeq" id="WP_170087449.1">
    <property type="nucleotide sequence ID" value="NZ_JABAFG010000007.1"/>
</dbReference>